<dbReference type="EMBL" id="CAADGH010000044">
    <property type="protein sequence ID" value="VFK76167.1"/>
    <property type="molecule type" value="Genomic_DNA"/>
</dbReference>
<keyword evidence="1" id="KW-0472">Membrane</keyword>
<gene>
    <name evidence="3" type="ORF">BECKMB1821H_GA0114242_104424</name>
    <name evidence="2" type="ORF">BECKMB1821I_GA0114274_104524</name>
</gene>
<evidence type="ECO:0000313" key="2">
    <source>
        <dbReference type="EMBL" id="VFK33436.1"/>
    </source>
</evidence>
<feature type="transmembrane region" description="Helical" evidence="1">
    <location>
        <begin position="12"/>
        <end position="34"/>
    </location>
</feature>
<dbReference type="AlphaFoldDB" id="A0A450XVZ3"/>
<keyword evidence="1" id="KW-0812">Transmembrane</keyword>
<keyword evidence="1" id="KW-1133">Transmembrane helix</keyword>
<proteinExistence type="predicted"/>
<accession>A0A450XVZ3</accession>
<feature type="transmembrane region" description="Helical" evidence="1">
    <location>
        <begin position="181"/>
        <end position="201"/>
    </location>
</feature>
<feature type="transmembrane region" description="Helical" evidence="1">
    <location>
        <begin position="46"/>
        <end position="67"/>
    </location>
</feature>
<name>A0A450XVZ3_9GAMM</name>
<feature type="transmembrane region" description="Helical" evidence="1">
    <location>
        <begin position="105"/>
        <end position="124"/>
    </location>
</feature>
<evidence type="ECO:0000313" key="3">
    <source>
        <dbReference type="EMBL" id="VFK76167.1"/>
    </source>
</evidence>
<evidence type="ECO:0000256" key="1">
    <source>
        <dbReference type="SAM" id="Phobius"/>
    </source>
</evidence>
<organism evidence="2">
    <name type="scientific">Candidatus Kentrum sp. MB</name>
    <dbReference type="NCBI Taxonomy" id="2138164"/>
    <lineage>
        <taxon>Bacteria</taxon>
        <taxon>Pseudomonadati</taxon>
        <taxon>Pseudomonadota</taxon>
        <taxon>Gammaproteobacteria</taxon>
        <taxon>Candidatus Kentrum</taxon>
    </lineage>
</organism>
<protein>
    <submittedName>
        <fullName evidence="2">Uncharacterized protein</fullName>
    </submittedName>
</protein>
<sequence>MQRHYSKLMENFFPEAYLTVIALIQGGVLALLVSKMSTFIMEDSEVPILEFLLSFGHIFIVWHHYLYGSFYFRWTPTSLDSLLPFLLGMSQYFSVEFLFHPETHYIKYSISFFYLFGSIAYIYAAHVTSHELFSNLMSDNASYHHTKNVRLAGYVAGGSTLFQSVFSFLTFSFFVDIFSREAWLFTLLLLLMAHIVIYELYYCGKERFHKQYILLQYIGLY</sequence>
<reference evidence="2" key="1">
    <citation type="submission" date="2019-02" db="EMBL/GenBank/DDBJ databases">
        <authorList>
            <person name="Gruber-Vodicka R. H."/>
            <person name="Seah K. B. B."/>
        </authorList>
    </citation>
    <scope>NUCLEOTIDE SEQUENCE</scope>
    <source>
        <strain evidence="3">BECK_BZ198</strain>
        <strain evidence="2">BECK_BZ199</strain>
    </source>
</reference>
<feature type="transmembrane region" description="Helical" evidence="1">
    <location>
        <begin position="151"/>
        <end position="175"/>
    </location>
</feature>
<dbReference type="EMBL" id="CAADFQ010000045">
    <property type="protein sequence ID" value="VFK33436.1"/>
    <property type="molecule type" value="Genomic_DNA"/>
</dbReference>